<gene>
    <name evidence="1" type="ORF">DEE74_07030</name>
</gene>
<accession>A0A9Q2BW30</accession>
<keyword evidence="1" id="KW-0436">Ligase</keyword>
<protein>
    <submittedName>
        <fullName evidence="1">Glutamate--cysteine ligase</fullName>
    </submittedName>
</protein>
<dbReference type="AlphaFoldDB" id="A0A9Q2BW30"/>
<evidence type="ECO:0000313" key="1">
    <source>
        <dbReference type="EMBL" id="MBX3889612.1"/>
    </source>
</evidence>
<dbReference type="InterPro" id="IPR011718">
    <property type="entry name" value="GshA"/>
</dbReference>
<dbReference type="Proteomes" id="UP001199322">
    <property type="component" value="Unassembled WGS sequence"/>
</dbReference>
<proteinExistence type="predicted"/>
<name>A0A9Q2BW30_RALPI</name>
<reference evidence="1" key="1">
    <citation type="submission" date="2018-06" db="EMBL/GenBank/DDBJ databases">
        <authorList>
            <person name="O'Rourke A."/>
        </authorList>
    </citation>
    <scope>NUCLEOTIDE SEQUENCE</scope>
    <source>
        <strain evidence="1">132550021-3</strain>
    </source>
</reference>
<organism evidence="1 2">
    <name type="scientific">Ralstonia pickettii</name>
    <name type="common">Burkholderia pickettii</name>
    <dbReference type="NCBI Taxonomy" id="329"/>
    <lineage>
        <taxon>Bacteria</taxon>
        <taxon>Pseudomonadati</taxon>
        <taxon>Pseudomonadota</taxon>
        <taxon>Betaproteobacteria</taxon>
        <taxon>Burkholderiales</taxon>
        <taxon>Burkholderiaceae</taxon>
        <taxon>Ralstonia</taxon>
    </lineage>
</organism>
<sequence>MIPHLFTAFSGPLSAVTKDSQPLSRVIIQEGVPSRERLHGAAAEPVVYMIGQHVVGGFYRANAGRGVDEHLNAPGAVFSPMLPVDQSSQSRSLSLRTTDEEPNRFYLYGVVGQLAALAASDELKAAQAEAPSALEFA</sequence>
<comment type="caution">
    <text evidence="1">The sequence shown here is derived from an EMBL/GenBank/DDBJ whole genome shotgun (WGS) entry which is preliminary data.</text>
</comment>
<dbReference type="GO" id="GO:0016874">
    <property type="term" value="F:ligase activity"/>
    <property type="evidence" value="ECO:0007669"/>
    <property type="project" value="UniProtKB-KW"/>
</dbReference>
<evidence type="ECO:0000313" key="2">
    <source>
        <dbReference type="Proteomes" id="UP001199322"/>
    </source>
</evidence>
<dbReference type="Pfam" id="PF08886">
    <property type="entry name" value="GshA"/>
    <property type="match status" value="1"/>
</dbReference>
<dbReference type="RefSeq" id="WP_116575402.1">
    <property type="nucleotide sequence ID" value="NZ_JACBXL010000004.1"/>
</dbReference>
<dbReference type="EMBL" id="QGBI01000005">
    <property type="protein sequence ID" value="MBX3889612.1"/>
    <property type="molecule type" value="Genomic_DNA"/>
</dbReference>